<reference evidence="1 2" key="1">
    <citation type="submission" date="2024-06" db="EMBL/GenBank/DDBJ databases">
        <title>Complete genome of Phlyctema vagabunda strain 19-DSS-EL-015.</title>
        <authorList>
            <person name="Fiorenzani C."/>
        </authorList>
    </citation>
    <scope>NUCLEOTIDE SEQUENCE [LARGE SCALE GENOMIC DNA]</scope>
    <source>
        <strain evidence="1 2">19-DSS-EL-015</strain>
    </source>
</reference>
<evidence type="ECO:0000313" key="1">
    <source>
        <dbReference type="EMBL" id="KAL3422379.1"/>
    </source>
</evidence>
<sequence>MSTPTSQFPCFSDGDVQIDSPAGTMTWVLHSTVLRTSSNEFRRLLKETVPRNLSKKRREKGQTIAWKFRMAATSNNRFVTFIPMDLNKRQAVILPAIGQEEPPFHRTHDMFFKTIYNLDPQVTRSQDGSTDIYDCLTILTCGHKLGATASVRARVEAEFLRLDAILWNEVRERPDAWAEIGIRLRSPIIVREAMVHLAGNWFLPGGMGSKDMSDVTYGTVIKELARKKAQAIEAKKLEVENALLDFVPPSMLYAGESTNRHVYAGDIYKWQSLTIIRQFIAAQLRTGHGHDASDGGVAFYRAIGAAGNAYLNSHNLHHFYAHFPMSAKGKRKLVMVLNDIKKEYMTVVLPLIKNNSHCSNTIQPPISYLTCADFHDNEMPWIANPEAFAEDEMN</sequence>
<protein>
    <recommendedName>
        <fullName evidence="3">BTB domain-containing protein</fullName>
    </recommendedName>
</protein>
<evidence type="ECO:0008006" key="3">
    <source>
        <dbReference type="Google" id="ProtNLM"/>
    </source>
</evidence>
<dbReference type="EMBL" id="JBFCZG010000005">
    <property type="protein sequence ID" value="KAL3422379.1"/>
    <property type="molecule type" value="Genomic_DNA"/>
</dbReference>
<proteinExistence type="predicted"/>
<comment type="caution">
    <text evidence="1">The sequence shown here is derived from an EMBL/GenBank/DDBJ whole genome shotgun (WGS) entry which is preliminary data.</text>
</comment>
<organism evidence="1 2">
    <name type="scientific">Phlyctema vagabunda</name>
    <dbReference type="NCBI Taxonomy" id="108571"/>
    <lineage>
        <taxon>Eukaryota</taxon>
        <taxon>Fungi</taxon>
        <taxon>Dikarya</taxon>
        <taxon>Ascomycota</taxon>
        <taxon>Pezizomycotina</taxon>
        <taxon>Leotiomycetes</taxon>
        <taxon>Helotiales</taxon>
        <taxon>Dermateaceae</taxon>
        <taxon>Phlyctema</taxon>
    </lineage>
</organism>
<evidence type="ECO:0000313" key="2">
    <source>
        <dbReference type="Proteomes" id="UP001629113"/>
    </source>
</evidence>
<name>A0ABR4PGF0_9HELO</name>
<accession>A0ABR4PGF0</accession>
<dbReference type="PANTHER" id="PTHR38119:SF2">
    <property type="entry name" value="TRANSCRIPTION FACTOR DOMAIN-CONTAINING PROTEIN"/>
    <property type="match status" value="1"/>
</dbReference>
<dbReference type="Proteomes" id="UP001629113">
    <property type="component" value="Unassembled WGS sequence"/>
</dbReference>
<dbReference type="PANTHER" id="PTHR38119">
    <property type="entry name" value="BTB DOMAIN-CONTAINING PROTEIN-RELATED"/>
    <property type="match status" value="1"/>
</dbReference>
<keyword evidence="2" id="KW-1185">Reference proteome</keyword>
<gene>
    <name evidence="1" type="ORF">PVAG01_06535</name>
</gene>